<sequence length="348" mass="37988">MSSCKLVFQAGILVLLVIGCVPVAAPILEPTAESSPTSLPKQPAATSTPVPTIISIRPVEPSPPPHVLIPGEYTGKEQTIHDQVSENYASQKRAYGGDEFYDGRFERPFDREMGYLGNLDIVKSTMVRTDPEFIYVTIQVAWPVNSAINNSPYYGLELDLNRDGRNLFMIRGLGPLSEEWTTDGVDVWKSTSAEQPLTIASDGGIPVTGALGFDVNLLHSGRGTDNDLAWIRLKPGSDDTVEIAFKNSIVGGEKGKFIWRPFTDGAPFSEREYDLQVSYTLEQAGSPYKGEVNYPLKEVYAVDNTCRVASGYDATGYEPGLCPLPPAPEQPDEKQPVECRNPNGGPCR</sequence>
<dbReference type="PROSITE" id="PS51257">
    <property type="entry name" value="PROKAR_LIPOPROTEIN"/>
    <property type="match status" value="1"/>
</dbReference>
<protein>
    <submittedName>
        <fullName evidence="2">Uncharacterized protein</fullName>
    </submittedName>
</protein>
<evidence type="ECO:0000313" key="3">
    <source>
        <dbReference type="Proteomes" id="UP000050430"/>
    </source>
</evidence>
<dbReference type="EMBL" id="LGCK01000001">
    <property type="protein sequence ID" value="KPL75077.1"/>
    <property type="molecule type" value="Genomic_DNA"/>
</dbReference>
<accession>A0A0P6X287</accession>
<dbReference type="OrthoDB" id="173595at2"/>
<organism evidence="2 3">
    <name type="scientific">Leptolinea tardivitalis</name>
    <dbReference type="NCBI Taxonomy" id="229920"/>
    <lineage>
        <taxon>Bacteria</taxon>
        <taxon>Bacillati</taxon>
        <taxon>Chloroflexota</taxon>
        <taxon>Anaerolineae</taxon>
        <taxon>Anaerolineales</taxon>
        <taxon>Anaerolineaceae</taxon>
        <taxon>Leptolinea</taxon>
    </lineage>
</organism>
<dbReference type="RefSeq" id="WP_062420722.1">
    <property type="nucleotide sequence ID" value="NZ_BBYA01000003.1"/>
</dbReference>
<comment type="caution">
    <text evidence="2">The sequence shown here is derived from an EMBL/GenBank/DDBJ whole genome shotgun (WGS) entry which is preliminary data.</text>
</comment>
<feature type="region of interest" description="Disordered" evidence="1">
    <location>
        <begin position="321"/>
        <end position="348"/>
    </location>
</feature>
<evidence type="ECO:0000313" key="2">
    <source>
        <dbReference type="EMBL" id="KPL75077.1"/>
    </source>
</evidence>
<dbReference type="AlphaFoldDB" id="A0A0P6X287"/>
<evidence type="ECO:0000256" key="1">
    <source>
        <dbReference type="SAM" id="MobiDB-lite"/>
    </source>
</evidence>
<gene>
    <name evidence="2" type="ORF">ADM99_00145</name>
</gene>
<proteinExistence type="predicted"/>
<dbReference type="Proteomes" id="UP000050430">
    <property type="component" value="Unassembled WGS sequence"/>
</dbReference>
<name>A0A0P6X287_9CHLR</name>
<keyword evidence="3" id="KW-1185">Reference proteome</keyword>
<reference evidence="2 3" key="1">
    <citation type="submission" date="2015-07" db="EMBL/GenBank/DDBJ databases">
        <title>Genome sequence of Leptolinea tardivitalis DSM 16556.</title>
        <authorList>
            <person name="Hemp J."/>
            <person name="Ward L.M."/>
            <person name="Pace L.A."/>
            <person name="Fischer W.W."/>
        </authorList>
    </citation>
    <scope>NUCLEOTIDE SEQUENCE [LARGE SCALE GENOMIC DNA]</scope>
    <source>
        <strain evidence="2 3">YMTK-2</strain>
    </source>
</reference>
<dbReference type="STRING" id="229920.ADM99_00145"/>